<accession>A0A031FUW5</accession>
<protein>
    <submittedName>
        <fullName evidence="1">Serine/threonine protein kinase</fullName>
    </submittedName>
</protein>
<dbReference type="Proteomes" id="UP000024001">
    <property type="component" value="Unassembled WGS sequence"/>
</dbReference>
<dbReference type="GO" id="GO:0004674">
    <property type="term" value="F:protein serine/threonine kinase activity"/>
    <property type="evidence" value="ECO:0007669"/>
    <property type="project" value="UniProtKB-KW"/>
</dbReference>
<dbReference type="SUPFAM" id="SSF53756">
    <property type="entry name" value="UDP-Glycosyltransferase/glycogen phosphorylase"/>
    <property type="match status" value="1"/>
</dbReference>
<dbReference type="AlphaFoldDB" id="A0A031FUW5"/>
<keyword evidence="2" id="KW-1185">Reference proteome</keyword>
<keyword evidence="1" id="KW-0723">Serine/threonine-protein kinase</keyword>
<evidence type="ECO:0000313" key="1">
    <source>
        <dbReference type="EMBL" id="EZP28373.1"/>
    </source>
</evidence>
<comment type="caution">
    <text evidence="1">The sequence shown here is derived from an EMBL/GenBank/DDBJ whole genome shotgun (WGS) entry which is preliminary data.</text>
</comment>
<gene>
    <name evidence="1" type="ORF">BW34_01353</name>
</gene>
<dbReference type="EMBL" id="JFYO01000004">
    <property type="protein sequence ID" value="EZP28373.1"/>
    <property type="molecule type" value="Genomic_DNA"/>
</dbReference>
<sequence>MLGPDGHGVTQYAGDVAVAVTAVNPDARIVRVADVPAADRALADEAPGTPVHLHATDRLFGTGPEDAAEVVERWAARCRLTLTLHDVPQTSDGTMFERRRAAYSRMVSAAARVVVNSHHEQLLMDEFLPRSARADAIALGARSGIPSVPPPLEVDSDLRVLIAGFVYPGKGHRPAVLAAARAADSLRERGEDVGEVAVRAIGAPSRGHDGDVTQLREDAAALGVSFEVTGFLADDAFARELVGPGIPLAAHEHVSASRSMLDWVEAGRCPLVVDSRYAAEMDELRPGTIVRYAAGDLADHLVDAWLDPASTRLASDASLAPTLDDVAASYLAWWAAA</sequence>
<proteinExistence type="predicted"/>
<organism evidence="1 2">
    <name type="scientific">Microbacterium oleivorans</name>
    <dbReference type="NCBI Taxonomy" id="273677"/>
    <lineage>
        <taxon>Bacteria</taxon>
        <taxon>Bacillati</taxon>
        <taxon>Actinomycetota</taxon>
        <taxon>Actinomycetes</taxon>
        <taxon>Micrococcales</taxon>
        <taxon>Microbacteriaceae</taxon>
        <taxon>Microbacterium</taxon>
    </lineage>
</organism>
<keyword evidence="1" id="KW-0808">Transferase</keyword>
<reference evidence="1 2" key="1">
    <citation type="submission" date="2014-03" db="EMBL/GenBank/DDBJ databases">
        <title>Draft Genome Sequences of 13 Willow Endophytes.</title>
        <authorList>
            <person name="Gan H.Y."/>
            <person name="Gan H.M."/>
            <person name="Savka M.A."/>
            <person name="Hudson A.O."/>
        </authorList>
    </citation>
    <scope>NUCLEOTIDE SEQUENCE [LARGE SCALE GENOMIC DNA]</scope>
    <source>
        <strain evidence="1 2">RIT293</strain>
    </source>
</reference>
<name>A0A031FUW5_9MICO</name>
<dbReference type="PATRIC" id="fig|273677.3.peg.1335"/>
<evidence type="ECO:0000313" key="2">
    <source>
        <dbReference type="Proteomes" id="UP000024001"/>
    </source>
</evidence>
<keyword evidence="1" id="KW-0418">Kinase</keyword>
<dbReference type="eggNOG" id="ENOG5031CFQ">
    <property type="taxonomic scope" value="Bacteria"/>
</dbReference>